<accession>A0A9J6EPS5</accession>
<keyword evidence="3" id="KW-1185">Reference proteome</keyword>
<evidence type="ECO:0000313" key="2">
    <source>
        <dbReference type="EMBL" id="KAH8036116.1"/>
    </source>
</evidence>
<proteinExistence type="predicted"/>
<reference evidence="2" key="1">
    <citation type="journal article" date="2020" name="Cell">
        <title>Large-Scale Comparative Analyses of Tick Genomes Elucidate Their Genetic Diversity and Vector Capacities.</title>
        <authorList>
            <consortium name="Tick Genome and Microbiome Consortium (TIGMIC)"/>
            <person name="Jia N."/>
            <person name="Wang J."/>
            <person name="Shi W."/>
            <person name="Du L."/>
            <person name="Sun Y."/>
            <person name="Zhan W."/>
            <person name="Jiang J.F."/>
            <person name="Wang Q."/>
            <person name="Zhang B."/>
            <person name="Ji P."/>
            <person name="Bell-Sakyi L."/>
            <person name="Cui X.M."/>
            <person name="Yuan T.T."/>
            <person name="Jiang B.G."/>
            <person name="Yang W.F."/>
            <person name="Lam T.T."/>
            <person name="Chang Q.C."/>
            <person name="Ding S.J."/>
            <person name="Wang X.J."/>
            <person name="Zhu J.G."/>
            <person name="Ruan X.D."/>
            <person name="Zhao L."/>
            <person name="Wei J.T."/>
            <person name="Ye R.Z."/>
            <person name="Que T.C."/>
            <person name="Du C.H."/>
            <person name="Zhou Y.H."/>
            <person name="Cheng J.X."/>
            <person name="Dai P.F."/>
            <person name="Guo W.B."/>
            <person name="Han X.H."/>
            <person name="Huang E.J."/>
            <person name="Li L.F."/>
            <person name="Wei W."/>
            <person name="Gao Y.C."/>
            <person name="Liu J.Z."/>
            <person name="Shao H.Z."/>
            <person name="Wang X."/>
            <person name="Wang C.C."/>
            <person name="Yang T.C."/>
            <person name="Huo Q.B."/>
            <person name="Li W."/>
            <person name="Chen H.Y."/>
            <person name="Chen S.E."/>
            <person name="Zhou L.G."/>
            <person name="Ni X.B."/>
            <person name="Tian J.H."/>
            <person name="Sheng Y."/>
            <person name="Liu T."/>
            <person name="Pan Y.S."/>
            <person name="Xia L.Y."/>
            <person name="Li J."/>
            <person name="Zhao F."/>
            <person name="Cao W.C."/>
        </authorList>
    </citation>
    <scope>NUCLEOTIDE SEQUENCE</scope>
    <source>
        <strain evidence="2">Rmic-2018</strain>
    </source>
</reference>
<sequence>MWTSAGSILANAIRRSHTLLLLSNHSFGDRAAPATQSSERQLYRIGKQRAFFLRALCGTSTPPSTGSRTPRYRAPATTTRHTPCSWRVERNRPQLAASIRLQGAISLRDTRVPGSPPVSHQRPTTFDSRQRCCEEALRRFANALSSAGSSLPERSRVHRVKQTTKCWKYTRSHLWRVHLTPRLKCTAATHFVQRLVYQVTLQTKHL</sequence>
<protein>
    <submittedName>
        <fullName evidence="2">Uncharacterized protein</fullName>
    </submittedName>
</protein>
<evidence type="ECO:0000313" key="3">
    <source>
        <dbReference type="Proteomes" id="UP000821866"/>
    </source>
</evidence>
<evidence type="ECO:0000256" key="1">
    <source>
        <dbReference type="SAM" id="MobiDB-lite"/>
    </source>
</evidence>
<organism evidence="2 3">
    <name type="scientific">Rhipicephalus microplus</name>
    <name type="common">Cattle tick</name>
    <name type="synonym">Boophilus microplus</name>
    <dbReference type="NCBI Taxonomy" id="6941"/>
    <lineage>
        <taxon>Eukaryota</taxon>
        <taxon>Metazoa</taxon>
        <taxon>Ecdysozoa</taxon>
        <taxon>Arthropoda</taxon>
        <taxon>Chelicerata</taxon>
        <taxon>Arachnida</taxon>
        <taxon>Acari</taxon>
        <taxon>Parasitiformes</taxon>
        <taxon>Ixodida</taxon>
        <taxon>Ixodoidea</taxon>
        <taxon>Ixodidae</taxon>
        <taxon>Rhipicephalinae</taxon>
        <taxon>Rhipicephalus</taxon>
        <taxon>Boophilus</taxon>
    </lineage>
</organism>
<dbReference type="AlphaFoldDB" id="A0A9J6EPS5"/>
<gene>
    <name evidence="2" type="ORF">HPB51_017927</name>
</gene>
<dbReference type="Proteomes" id="UP000821866">
    <property type="component" value="Chromosome 11"/>
</dbReference>
<reference evidence="2" key="2">
    <citation type="submission" date="2021-09" db="EMBL/GenBank/DDBJ databases">
        <authorList>
            <person name="Jia N."/>
            <person name="Wang J."/>
            <person name="Shi W."/>
            <person name="Du L."/>
            <person name="Sun Y."/>
            <person name="Zhan W."/>
            <person name="Jiang J."/>
            <person name="Wang Q."/>
            <person name="Zhang B."/>
            <person name="Ji P."/>
            <person name="Sakyi L.B."/>
            <person name="Cui X."/>
            <person name="Yuan T."/>
            <person name="Jiang B."/>
            <person name="Yang W."/>
            <person name="Lam T.T.-Y."/>
            <person name="Chang Q."/>
            <person name="Ding S."/>
            <person name="Wang X."/>
            <person name="Zhu J."/>
            <person name="Ruan X."/>
            <person name="Zhao L."/>
            <person name="Wei J."/>
            <person name="Que T."/>
            <person name="Du C."/>
            <person name="Cheng J."/>
            <person name="Dai P."/>
            <person name="Han X."/>
            <person name="Huang E."/>
            <person name="Gao Y."/>
            <person name="Liu J."/>
            <person name="Shao H."/>
            <person name="Ye R."/>
            <person name="Li L."/>
            <person name="Wei W."/>
            <person name="Wang X."/>
            <person name="Wang C."/>
            <person name="Huo Q."/>
            <person name="Li W."/>
            <person name="Guo W."/>
            <person name="Chen H."/>
            <person name="Chen S."/>
            <person name="Zhou L."/>
            <person name="Zhou L."/>
            <person name="Ni X."/>
            <person name="Tian J."/>
            <person name="Zhou Y."/>
            <person name="Sheng Y."/>
            <person name="Liu T."/>
            <person name="Pan Y."/>
            <person name="Xia L."/>
            <person name="Li J."/>
            <person name="Zhao F."/>
            <person name="Cao W."/>
        </authorList>
    </citation>
    <scope>NUCLEOTIDE SEQUENCE</scope>
    <source>
        <strain evidence="2">Rmic-2018</strain>
        <tissue evidence="2">Larvae</tissue>
    </source>
</reference>
<name>A0A9J6EPS5_RHIMP</name>
<feature type="region of interest" description="Disordered" evidence="1">
    <location>
        <begin position="61"/>
        <end position="80"/>
    </location>
</feature>
<comment type="caution">
    <text evidence="2">The sequence shown here is derived from an EMBL/GenBank/DDBJ whole genome shotgun (WGS) entry which is preliminary data.</text>
</comment>
<dbReference type="EMBL" id="JABSTU010000003">
    <property type="protein sequence ID" value="KAH8036116.1"/>
    <property type="molecule type" value="Genomic_DNA"/>
</dbReference>